<dbReference type="InterPro" id="IPR005467">
    <property type="entry name" value="His_kinase_dom"/>
</dbReference>
<evidence type="ECO:0000313" key="13">
    <source>
        <dbReference type="Proteomes" id="UP000613743"/>
    </source>
</evidence>
<dbReference type="InterPro" id="IPR004358">
    <property type="entry name" value="Sig_transdc_His_kin-like_C"/>
</dbReference>
<evidence type="ECO:0000256" key="10">
    <source>
        <dbReference type="SAM" id="Phobius"/>
    </source>
</evidence>
<dbReference type="InterPro" id="IPR036097">
    <property type="entry name" value="HisK_dim/P_sf"/>
</dbReference>
<evidence type="ECO:0000256" key="2">
    <source>
        <dbReference type="ARBA" id="ARBA00004370"/>
    </source>
</evidence>
<dbReference type="SUPFAM" id="SSF55874">
    <property type="entry name" value="ATPase domain of HSP90 chaperone/DNA topoisomerase II/histidine kinase"/>
    <property type="match status" value="1"/>
</dbReference>
<keyword evidence="4" id="KW-0597">Phosphoprotein</keyword>
<sequence length="459" mass="51019">MTSPSAKTKPLNSLRSRLFVSAVLIIVLILPMIGITLSDAVERQVMSAVKNELNAYFYSVLAVAEVEEQTLVMPEALLENQFNLVQSGLYTVITRPNPSSNKLSKPKLPHIAWQSASVIGIELPQNWPTPSVGKSAFQEIWFNGAMHHLYSFSVNFTSATTQVPLTIHIVQDQITSTEQIDAFSNKLWLWLSFLMVFLSIIQFSWLAWTLKPLKKFKQELAWVETGEAEQLSQDYPTELQDVARQLNTLLTTEQNQRKRYRNALSDLAHSLKTPLAVIQSQADLNQSSMEQVDNINHIIGHQLKRAQTAAGSAWHLGIGVENIAQKLARTLAKIYREPAIHIALDVENGAVFKGDEADLTEILGNLLDNACKAAKATVNLKVYQEQSLLVFEIGDDGQGVSPEQQDKIIQRGIRADSYQNGHGIGLAIVSDLVDSYQGQLTISRSTDLGGALFRCQFPR</sequence>
<dbReference type="CDD" id="cd00082">
    <property type="entry name" value="HisKA"/>
    <property type="match status" value="1"/>
</dbReference>
<feature type="domain" description="Histidine kinase" evidence="11">
    <location>
        <begin position="266"/>
        <end position="459"/>
    </location>
</feature>
<dbReference type="GO" id="GO:0000155">
    <property type="term" value="F:phosphorelay sensor kinase activity"/>
    <property type="evidence" value="ECO:0007669"/>
    <property type="project" value="InterPro"/>
</dbReference>
<dbReference type="AlphaFoldDB" id="A0A917JMK3"/>
<evidence type="ECO:0000313" key="12">
    <source>
        <dbReference type="EMBL" id="GGI73130.1"/>
    </source>
</evidence>
<feature type="transmembrane region" description="Helical" evidence="10">
    <location>
        <begin position="187"/>
        <end position="208"/>
    </location>
</feature>
<accession>A0A917JMK3</accession>
<evidence type="ECO:0000256" key="7">
    <source>
        <dbReference type="ARBA" id="ARBA00022777"/>
    </source>
</evidence>
<comment type="caution">
    <text evidence="12">The sequence shown here is derived from an EMBL/GenBank/DDBJ whole genome shotgun (WGS) entry which is preliminary data.</text>
</comment>
<dbReference type="InterPro" id="IPR003661">
    <property type="entry name" value="HisK_dim/P_dom"/>
</dbReference>
<name>A0A917JMK3_9GAMM</name>
<dbReference type="PANTHER" id="PTHR45436">
    <property type="entry name" value="SENSOR HISTIDINE KINASE YKOH"/>
    <property type="match status" value="1"/>
</dbReference>
<dbReference type="PRINTS" id="PR00344">
    <property type="entry name" value="BCTRLSENSOR"/>
</dbReference>
<keyword evidence="6 10" id="KW-0812">Transmembrane</keyword>
<dbReference type="GO" id="GO:0005886">
    <property type="term" value="C:plasma membrane"/>
    <property type="evidence" value="ECO:0007669"/>
    <property type="project" value="TreeGrafter"/>
</dbReference>
<dbReference type="SMART" id="SM00387">
    <property type="entry name" value="HATPase_c"/>
    <property type="match status" value="1"/>
</dbReference>
<protein>
    <recommendedName>
        <fullName evidence="3">histidine kinase</fullName>
        <ecNumber evidence="3">2.7.13.3</ecNumber>
    </recommendedName>
</protein>
<evidence type="ECO:0000256" key="1">
    <source>
        <dbReference type="ARBA" id="ARBA00000085"/>
    </source>
</evidence>
<dbReference type="Proteomes" id="UP000613743">
    <property type="component" value="Unassembled WGS sequence"/>
</dbReference>
<dbReference type="SUPFAM" id="SSF47384">
    <property type="entry name" value="Homodimeric domain of signal transducing histidine kinase"/>
    <property type="match status" value="1"/>
</dbReference>
<evidence type="ECO:0000256" key="6">
    <source>
        <dbReference type="ARBA" id="ARBA00022692"/>
    </source>
</evidence>
<proteinExistence type="predicted"/>
<dbReference type="GO" id="GO:0005524">
    <property type="term" value="F:ATP binding"/>
    <property type="evidence" value="ECO:0007669"/>
    <property type="project" value="UniProtKB-KW"/>
</dbReference>
<evidence type="ECO:0000259" key="11">
    <source>
        <dbReference type="PROSITE" id="PS50109"/>
    </source>
</evidence>
<organism evidence="12 13">
    <name type="scientific">Shewanella gelidii</name>
    <dbReference type="NCBI Taxonomy" id="1642821"/>
    <lineage>
        <taxon>Bacteria</taxon>
        <taxon>Pseudomonadati</taxon>
        <taxon>Pseudomonadota</taxon>
        <taxon>Gammaproteobacteria</taxon>
        <taxon>Alteromonadales</taxon>
        <taxon>Shewanellaceae</taxon>
        <taxon>Shewanella</taxon>
    </lineage>
</organism>
<dbReference type="Gene3D" id="1.10.287.130">
    <property type="match status" value="1"/>
</dbReference>
<dbReference type="PANTHER" id="PTHR45436:SF4">
    <property type="entry name" value="SENSOR PROTEIN PHOQ"/>
    <property type="match status" value="1"/>
</dbReference>
<evidence type="ECO:0000256" key="5">
    <source>
        <dbReference type="ARBA" id="ARBA00022679"/>
    </source>
</evidence>
<dbReference type="Pfam" id="PF02518">
    <property type="entry name" value="HATPase_c"/>
    <property type="match status" value="1"/>
</dbReference>
<dbReference type="Gene3D" id="3.30.565.10">
    <property type="entry name" value="Histidine kinase-like ATPase, C-terminal domain"/>
    <property type="match status" value="1"/>
</dbReference>
<dbReference type="PROSITE" id="PS50109">
    <property type="entry name" value="HIS_KIN"/>
    <property type="match status" value="1"/>
</dbReference>
<dbReference type="InterPro" id="IPR050428">
    <property type="entry name" value="TCS_sensor_his_kinase"/>
</dbReference>
<comment type="catalytic activity">
    <reaction evidence="1">
        <text>ATP + protein L-histidine = ADP + protein N-phospho-L-histidine.</text>
        <dbReference type="EC" id="2.7.13.3"/>
    </reaction>
</comment>
<keyword evidence="9 10" id="KW-0472">Membrane</keyword>
<keyword evidence="13" id="KW-1185">Reference proteome</keyword>
<dbReference type="EMBL" id="BMPZ01000002">
    <property type="protein sequence ID" value="GGI73130.1"/>
    <property type="molecule type" value="Genomic_DNA"/>
</dbReference>
<comment type="subcellular location">
    <subcellularLocation>
        <location evidence="2">Membrane</location>
    </subcellularLocation>
</comment>
<reference evidence="12" key="1">
    <citation type="journal article" date="2014" name="Int. J. Syst. Evol. Microbiol.">
        <title>Complete genome sequence of Corynebacterium casei LMG S-19264T (=DSM 44701T), isolated from a smear-ripened cheese.</title>
        <authorList>
            <consortium name="US DOE Joint Genome Institute (JGI-PGF)"/>
            <person name="Walter F."/>
            <person name="Albersmeier A."/>
            <person name="Kalinowski J."/>
            <person name="Ruckert C."/>
        </authorList>
    </citation>
    <scope>NUCLEOTIDE SEQUENCE</scope>
    <source>
        <strain evidence="12">JCM 30804</strain>
    </source>
</reference>
<keyword evidence="5" id="KW-0808">Transferase</keyword>
<dbReference type="RefSeq" id="WP_188918171.1">
    <property type="nucleotide sequence ID" value="NZ_BMPZ01000002.1"/>
</dbReference>
<evidence type="ECO:0000256" key="9">
    <source>
        <dbReference type="ARBA" id="ARBA00023136"/>
    </source>
</evidence>
<gene>
    <name evidence="12" type="ORF">GCM10009332_08310</name>
</gene>
<keyword evidence="8 10" id="KW-1133">Transmembrane helix</keyword>
<dbReference type="EC" id="2.7.13.3" evidence="3"/>
<dbReference type="InterPro" id="IPR036890">
    <property type="entry name" value="HATPase_C_sf"/>
</dbReference>
<evidence type="ECO:0000256" key="8">
    <source>
        <dbReference type="ARBA" id="ARBA00022989"/>
    </source>
</evidence>
<evidence type="ECO:0000256" key="3">
    <source>
        <dbReference type="ARBA" id="ARBA00012438"/>
    </source>
</evidence>
<keyword evidence="7 12" id="KW-0418">Kinase</keyword>
<dbReference type="InterPro" id="IPR003594">
    <property type="entry name" value="HATPase_dom"/>
</dbReference>
<reference evidence="12" key="2">
    <citation type="submission" date="2020-09" db="EMBL/GenBank/DDBJ databases">
        <authorList>
            <person name="Sun Q."/>
            <person name="Ohkuma M."/>
        </authorList>
    </citation>
    <scope>NUCLEOTIDE SEQUENCE</scope>
    <source>
        <strain evidence="12">JCM 30804</strain>
    </source>
</reference>
<evidence type="ECO:0000256" key="4">
    <source>
        <dbReference type="ARBA" id="ARBA00022553"/>
    </source>
</evidence>